<feature type="domain" description="DZANK-type" evidence="3">
    <location>
        <begin position="143"/>
        <end position="186"/>
    </location>
</feature>
<evidence type="ECO:0000256" key="1">
    <source>
        <dbReference type="SAM" id="MobiDB-lite"/>
    </source>
</evidence>
<evidence type="ECO:0000313" key="5">
    <source>
        <dbReference type="Proteomes" id="UP000190625"/>
    </source>
</evidence>
<dbReference type="OrthoDB" id="9788304at2"/>
<dbReference type="AlphaFoldDB" id="A0A1T4NVU7"/>
<dbReference type="Proteomes" id="UP000190625">
    <property type="component" value="Unassembled WGS sequence"/>
</dbReference>
<evidence type="ECO:0000313" key="4">
    <source>
        <dbReference type="EMBL" id="SJZ83490.1"/>
    </source>
</evidence>
<protein>
    <submittedName>
        <fullName evidence="4">Double zinc ribbon</fullName>
    </submittedName>
</protein>
<keyword evidence="2" id="KW-0472">Membrane</keyword>
<dbReference type="InterPro" id="IPR025874">
    <property type="entry name" value="DZR"/>
</dbReference>
<feature type="region of interest" description="Disordered" evidence="1">
    <location>
        <begin position="87"/>
        <end position="108"/>
    </location>
</feature>
<dbReference type="Pfam" id="PF12773">
    <property type="entry name" value="DZR"/>
    <property type="match status" value="1"/>
</dbReference>
<dbReference type="STRING" id="142842.SAMN02745118_01954"/>
<dbReference type="EMBL" id="FUWM01000016">
    <property type="protein sequence ID" value="SJZ83490.1"/>
    <property type="molecule type" value="Genomic_DNA"/>
</dbReference>
<sequence>MFLFWFIFCGVVAYFANERGRSPILWGLLAFLISPLLAGVALAAMKDLSIEEEIDRLDKTTENIKREIKSNQKYNEQYRKEIQPKLTSGGEHLTNNQTPSNKSQPALGSKKIKCKNCNKYVPKDTKYCGDCGNKIIKQNEKECIHCQQIISKESKFCPKCGQKLIIECSNCGKELTSDIKFCVKCGKEIKV</sequence>
<keyword evidence="2" id="KW-1133">Transmembrane helix</keyword>
<evidence type="ECO:0000259" key="3">
    <source>
        <dbReference type="Pfam" id="PF12773"/>
    </source>
</evidence>
<feature type="transmembrane region" description="Helical" evidence="2">
    <location>
        <begin position="23"/>
        <end position="44"/>
    </location>
</feature>
<gene>
    <name evidence="4" type="ORF">SAMN02745118_01954</name>
</gene>
<name>A0A1T4NVU7_9FIRM</name>
<proteinExistence type="predicted"/>
<dbReference type="RefSeq" id="WP_078810392.1">
    <property type="nucleotide sequence ID" value="NZ_FUWM01000016.1"/>
</dbReference>
<feature type="compositionally biased region" description="Polar residues" evidence="1">
    <location>
        <begin position="93"/>
        <end position="106"/>
    </location>
</feature>
<organism evidence="4 5">
    <name type="scientific">Selenihalanaerobacter shriftii</name>
    <dbReference type="NCBI Taxonomy" id="142842"/>
    <lineage>
        <taxon>Bacteria</taxon>
        <taxon>Bacillati</taxon>
        <taxon>Bacillota</taxon>
        <taxon>Clostridia</taxon>
        <taxon>Halanaerobiales</taxon>
        <taxon>Halobacteroidaceae</taxon>
        <taxon>Selenihalanaerobacter</taxon>
    </lineage>
</organism>
<reference evidence="5" key="1">
    <citation type="submission" date="2017-02" db="EMBL/GenBank/DDBJ databases">
        <authorList>
            <person name="Varghese N."/>
            <person name="Submissions S."/>
        </authorList>
    </citation>
    <scope>NUCLEOTIDE SEQUENCE [LARGE SCALE GENOMIC DNA]</scope>
    <source>
        <strain evidence="5">ATCC BAA-73</strain>
    </source>
</reference>
<keyword evidence="5" id="KW-1185">Reference proteome</keyword>
<accession>A0A1T4NVU7</accession>
<keyword evidence="2" id="KW-0812">Transmembrane</keyword>
<evidence type="ECO:0000256" key="2">
    <source>
        <dbReference type="SAM" id="Phobius"/>
    </source>
</evidence>